<evidence type="ECO:0000259" key="13">
    <source>
        <dbReference type="Pfam" id="PF03443"/>
    </source>
</evidence>
<comment type="similarity">
    <text evidence="9">Belongs to the polysaccharide monooxygenase AA9 family.</text>
</comment>
<dbReference type="GO" id="GO:0016787">
    <property type="term" value="F:hydrolase activity"/>
    <property type="evidence" value="ECO:0007669"/>
    <property type="project" value="UniProtKB-KW"/>
</dbReference>
<keyword evidence="15" id="KW-1185">Reference proteome</keyword>
<keyword evidence="4" id="KW-0732">Signal</keyword>
<sequence length="233" mass="25596">MMERTIKDKTQAINTKARNQSWRNGQHQVISNPQTVRSINTFTVPFYLSHPKLGQTQALGNTRHGPPPNVKSIPASRSPKQTKTILSFFTISPIALIDPSSDLWAPNVLMDNDFSWQVTIPSDISSENYARRHEIIALHAAGQENGAQAYPFWVLATESYRASDPGIKYDLFTRHSDVDDHLVPGPPMYPSSNLIINNRQPPPAIATTGTGVESLELAAPAPSPSPTYPASSN</sequence>
<feature type="region of interest" description="Disordered" evidence="12">
    <location>
        <begin position="1"/>
        <end position="28"/>
    </location>
</feature>
<reference evidence="14" key="1">
    <citation type="submission" date="2022-07" db="EMBL/GenBank/DDBJ databases">
        <title>Draft genome sequence of Zalerion maritima ATCC 34329, a (micro)plastics degrading marine fungus.</title>
        <authorList>
            <person name="Paco A."/>
            <person name="Goncalves M.F.M."/>
            <person name="Rocha-Santos T.A.P."/>
            <person name="Alves A."/>
        </authorList>
    </citation>
    <scope>NUCLEOTIDE SEQUENCE</scope>
    <source>
        <strain evidence="14">ATCC 34329</strain>
    </source>
</reference>
<keyword evidence="7" id="KW-0119">Carbohydrate metabolism</keyword>
<keyword evidence="14" id="KW-0378">Hydrolase</keyword>
<keyword evidence="3" id="KW-0964">Secreted</keyword>
<feature type="compositionally biased region" description="Basic and acidic residues" evidence="12">
    <location>
        <begin position="1"/>
        <end position="10"/>
    </location>
</feature>
<keyword evidence="8" id="KW-0624">Polysaccharide degradation</keyword>
<feature type="region of interest" description="Disordered" evidence="12">
    <location>
        <begin position="56"/>
        <end position="77"/>
    </location>
</feature>
<proteinExistence type="inferred from homology"/>
<dbReference type="EMBL" id="JAKWBI020000384">
    <property type="protein sequence ID" value="KAJ2895681.1"/>
    <property type="molecule type" value="Genomic_DNA"/>
</dbReference>
<evidence type="ECO:0000256" key="4">
    <source>
        <dbReference type="ARBA" id="ARBA00022729"/>
    </source>
</evidence>
<dbReference type="Proteomes" id="UP001201980">
    <property type="component" value="Unassembled WGS sequence"/>
</dbReference>
<comment type="cofactor">
    <cofactor evidence="1">
        <name>Cu(2+)</name>
        <dbReference type="ChEBI" id="CHEBI:29036"/>
    </cofactor>
</comment>
<evidence type="ECO:0000256" key="12">
    <source>
        <dbReference type="SAM" id="MobiDB-lite"/>
    </source>
</evidence>
<comment type="subcellular location">
    <subcellularLocation>
        <location evidence="2">Secreted</location>
    </subcellularLocation>
</comment>
<dbReference type="Pfam" id="PF03443">
    <property type="entry name" value="AA9"/>
    <property type="match status" value="1"/>
</dbReference>
<evidence type="ECO:0000256" key="1">
    <source>
        <dbReference type="ARBA" id="ARBA00001973"/>
    </source>
</evidence>
<name>A0AAD5RJ47_9PEZI</name>
<dbReference type="Gene3D" id="2.70.50.70">
    <property type="match status" value="1"/>
</dbReference>
<dbReference type="InterPro" id="IPR049892">
    <property type="entry name" value="AA9"/>
</dbReference>
<organism evidence="14 15">
    <name type="scientific">Zalerion maritima</name>
    <dbReference type="NCBI Taxonomy" id="339359"/>
    <lineage>
        <taxon>Eukaryota</taxon>
        <taxon>Fungi</taxon>
        <taxon>Dikarya</taxon>
        <taxon>Ascomycota</taxon>
        <taxon>Pezizomycotina</taxon>
        <taxon>Sordariomycetes</taxon>
        <taxon>Lulworthiomycetidae</taxon>
        <taxon>Lulworthiales</taxon>
        <taxon>Lulworthiaceae</taxon>
        <taxon>Zalerion</taxon>
    </lineage>
</organism>
<dbReference type="PANTHER" id="PTHR33353">
    <property type="entry name" value="PUTATIVE (AFU_ORTHOLOGUE AFUA_1G12560)-RELATED"/>
    <property type="match status" value="1"/>
</dbReference>
<evidence type="ECO:0000256" key="9">
    <source>
        <dbReference type="ARBA" id="ARBA00044502"/>
    </source>
</evidence>
<gene>
    <name evidence="14" type="ORF">MKZ38_006263</name>
</gene>
<evidence type="ECO:0000256" key="8">
    <source>
        <dbReference type="ARBA" id="ARBA00023326"/>
    </source>
</evidence>
<dbReference type="AlphaFoldDB" id="A0AAD5RJ47"/>
<accession>A0AAD5RJ47</accession>
<evidence type="ECO:0000256" key="6">
    <source>
        <dbReference type="ARBA" id="ARBA00023157"/>
    </source>
</evidence>
<evidence type="ECO:0000256" key="2">
    <source>
        <dbReference type="ARBA" id="ARBA00004613"/>
    </source>
</evidence>
<evidence type="ECO:0000256" key="3">
    <source>
        <dbReference type="ARBA" id="ARBA00022525"/>
    </source>
</evidence>
<comment type="caution">
    <text evidence="14">The sequence shown here is derived from an EMBL/GenBank/DDBJ whole genome shotgun (WGS) entry which is preliminary data.</text>
</comment>
<evidence type="ECO:0000256" key="7">
    <source>
        <dbReference type="ARBA" id="ARBA00023277"/>
    </source>
</evidence>
<dbReference type="EC" id="1.14.99.56" evidence="11"/>
<evidence type="ECO:0000256" key="11">
    <source>
        <dbReference type="ARBA" id="ARBA00047174"/>
    </source>
</evidence>
<comment type="catalytic activity">
    <reaction evidence="10">
        <text>[(1-&gt;4)-beta-D-glucosyl]n+m + reduced acceptor + O2 = 4-dehydro-beta-D-glucosyl-[(1-&gt;4)-beta-D-glucosyl]n-1 + [(1-&gt;4)-beta-D-glucosyl]m + acceptor + H2O.</text>
        <dbReference type="EC" id="1.14.99.56"/>
    </reaction>
</comment>
<feature type="domain" description="Auxiliary Activity family 9 catalytic" evidence="13">
    <location>
        <begin position="81"/>
        <end position="151"/>
    </location>
</feature>
<dbReference type="InterPro" id="IPR005103">
    <property type="entry name" value="AA9_LPMO"/>
</dbReference>
<dbReference type="GO" id="GO:0005576">
    <property type="term" value="C:extracellular region"/>
    <property type="evidence" value="ECO:0007669"/>
    <property type="project" value="UniProtKB-SubCell"/>
</dbReference>
<protein>
    <recommendedName>
        <fullName evidence="11">lytic cellulose monooxygenase (C4-dehydrogenating)</fullName>
        <ecNumber evidence="11">1.14.99.56</ecNumber>
    </recommendedName>
</protein>
<dbReference type="GO" id="GO:0030245">
    <property type="term" value="P:cellulose catabolic process"/>
    <property type="evidence" value="ECO:0007669"/>
    <property type="project" value="UniProtKB-KW"/>
</dbReference>
<dbReference type="PANTHER" id="PTHR33353:SF34">
    <property type="entry name" value="ENDO-BETA-1,4-GLUCANASE D"/>
    <property type="match status" value="1"/>
</dbReference>
<keyword evidence="5" id="KW-0136">Cellulose degradation</keyword>
<feature type="compositionally biased region" description="Polar residues" evidence="12">
    <location>
        <begin position="11"/>
        <end position="28"/>
    </location>
</feature>
<evidence type="ECO:0000256" key="5">
    <source>
        <dbReference type="ARBA" id="ARBA00023001"/>
    </source>
</evidence>
<evidence type="ECO:0000256" key="10">
    <source>
        <dbReference type="ARBA" id="ARBA00045077"/>
    </source>
</evidence>
<keyword evidence="6" id="KW-1015">Disulfide bond</keyword>
<evidence type="ECO:0000313" key="14">
    <source>
        <dbReference type="EMBL" id="KAJ2895681.1"/>
    </source>
</evidence>
<evidence type="ECO:0000313" key="15">
    <source>
        <dbReference type="Proteomes" id="UP001201980"/>
    </source>
</evidence>